<dbReference type="EMBL" id="FOZX01000007">
    <property type="protein sequence ID" value="SFS90836.1"/>
    <property type="molecule type" value="Genomic_DNA"/>
</dbReference>
<evidence type="ECO:0000256" key="1">
    <source>
        <dbReference type="SAM" id="MobiDB-lite"/>
    </source>
</evidence>
<feature type="compositionally biased region" description="Basic and acidic residues" evidence="1">
    <location>
        <begin position="95"/>
        <end position="142"/>
    </location>
</feature>
<organism evidence="2 3">
    <name type="scientific">Saccharopolyspora flava</name>
    <dbReference type="NCBI Taxonomy" id="95161"/>
    <lineage>
        <taxon>Bacteria</taxon>
        <taxon>Bacillati</taxon>
        <taxon>Actinomycetota</taxon>
        <taxon>Actinomycetes</taxon>
        <taxon>Pseudonocardiales</taxon>
        <taxon>Pseudonocardiaceae</taxon>
        <taxon>Saccharopolyspora</taxon>
    </lineage>
</organism>
<gene>
    <name evidence="2" type="ORF">SAMN05660874_04142</name>
</gene>
<keyword evidence="3" id="KW-1185">Reference proteome</keyword>
<dbReference type="SUPFAM" id="SSF159501">
    <property type="entry name" value="EreA/ChaN-like"/>
    <property type="match status" value="1"/>
</dbReference>
<feature type="region of interest" description="Disordered" evidence="1">
    <location>
        <begin position="80"/>
        <end position="155"/>
    </location>
</feature>
<feature type="region of interest" description="Disordered" evidence="1">
    <location>
        <begin position="1"/>
        <end position="39"/>
    </location>
</feature>
<name>A0A1I6TNQ0_9PSEU</name>
<accession>A0A1I6TNQ0</accession>
<sequence>MRTRDEEPAGHTHPPPQAGSARTPVESPAVPDPGHVTPQTARALQGRIGNIAVSRMLAGRSGLRSGLRSGWQRDLTEEQLHQHPGSDALHVRGPRTTEGELKRESRRQPERKSPNKITDEANWRRIEDRAQGDPNLDREKQRLSIRQDPQTLNEQRPFLRSALSDAAFNHEYFEDGRTTHNEMLEHMGRRDSRTAPYWAQQDARDRKLAADAARLAARHRAQNEDPSSVTARTTGTDDVLKEADSVIAGVEGLLAGPHDGVLIGEEHTGSPTWELLVTNLSRLKTAGVKTVYLESLRDDSYQVDVDKYLASGVMSDGLKEFTSNYDRIRGFTTRPGLTAFLAAARKENIRVRGIDGRPARDEDSDPDTYHRRAATMNTYADQVVGKDRKGRGKQGKYLVESGPSHATTHRSRDGNPIRVHGSEIPGTFPGLSDLLKIPAVTYSNRDDLQNSRLRRITPDEPQ</sequence>
<dbReference type="Proteomes" id="UP000198852">
    <property type="component" value="Unassembled WGS sequence"/>
</dbReference>
<dbReference type="AlphaFoldDB" id="A0A1I6TNQ0"/>
<protein>
    <submittedName>
        <fullName evidence="2">Uncharacterized protein</fullName>
    </submittedName>
</protein>
<evidence type="ECO:0000313" key="2">
    <source>
        <dbReference type="EMBL" id="SFS90836.1"/>
    </source>
</evidence>
<reference evidence="3" key="1">
    <citation type="submission" date="2016-10" db="EMBL/GenBank/DDBJ databases">
        <authorList>
            <person name="Varghese N."/>
            <person name="Submissions S."/>
        </authorList>
    </citation>
    <scope>NUCLEOTIDE SEQUENCE [LARGE SCALE GENOMIC DNA]</scope>
    <source>
        <strain evidence="3">DSM 44771</strain>
    </source>
</reference>
<evidence type="ECO:0000313" key="3">
    <source>
        <dbReference type="Proteomes" id="UP000198852"/>
    </source>
</evidence>
<feature type="region of interest" description="Disordered" evidence="1">
    <location>
        <begin position="386"/>
        <end position="418"/>
    </location>
</feature>
<proteinExistence type="predicted"/>
<dbReference type="OrthoDB" id="4293608at2"/>
<feature type="compositionally biased region" description="Basic and acidic residues" evidence="1">
    <location>
        <begin position="1"/>
        <end position="10"/>
    </location>
</feature>
<dbReference type="RefSeq" id="WP_093420552.1">
    <property type="nucleotide sequence ID" value="NZ_FOZX01000007.1"/>
</dbReference>
<dbReference type="Gene3D" id="3.40.50.11550">
    <property type="match status" value="1"/>
</dbReference>